<evidence type="ECO:0000256" key="1">
    <source>
        <dbReference type="SAM" id="Phobius"/>
    </source>
</evidence>
<dbReference type="GO" id="GO:0043683">
    <property type="term" value="P:type IV pilus assembly"/>
    <property type="evidence" value="ECO:0007669"/>
    <property type="project" value="InterPro"/>
</dbReference>
<dbReference type="PROSITE" id="PS00409">
    <property type="entry name" value="PROKAR_NTER_METHYL"/>
    <property type="match status" value="1"/>
</dbReference>
<evidence type="ECO:0000313" key="3">
    <source>
        <dbReference type="Proteomes" id="UP000587508"/>
    </source>
</evidence>
<sequence>MKNNAGYRHTAAVAGLSLIELMIALLISSILLIGVIQVFAASRTAYQLSQGIARNQENARFAMDFLTRDIRMAGHAGCVNDQVLLSADASGNPTGGNIRSLFLSADDRNKNTVANLPFPLRFDVSIQGFEATGTDPGDALTLPATPVAGLAGDWSPKLPDELAGLSPIKGSDIIVLRTFSPIEEMVTGFAPASNPSISYPDESAAGSTKVATEGAGLYAIADCKGATVFQASAAPTATGMSVTKNGLNKTDLAFLGKYDGALAFRPGNASLFRAESVAYYVALNAQTNTPSLYRARWTSAPGAVSLTRTSEEMVEGVELLQLAYGEDSAPLTGPPTGYISSTNTADILGGIENALRWRRVGTVQVGLLVRGASSETAATQQAAVNPSVLAVIVTPPSDGQYRSVYETTVALRNRLFGN</sequence>
<comment type="caution">
    <text evidence="2">The sequence shown here is derived from an EMBL/GenBank/DDBJ whole genome shotgun (WGS) entry which is preliminary data.</text>
</comment>
<keyword evidence="1" id="KW-0472">Membrane</keyword>
<reference evidence="2 3" key="1">
    <citation type="submission" date="2020-07" db="EMBL/GenBank/DDBJ databases">
        <authorList>
            <person name="Pothier F. J."/>
        </authorList>
    </citation>
    <scope>NUCLEOTIDE SEQUENCE [LARGE SCALE GENOMIC DNA]</scope>
    <source>
        <strain evidence="2 3">CFBP 7900</strain>
    </source>
</reference>
<dbReference type="Pfam" id="PF16074">
    <property type="entry name" value="PilW"/>
    <property type="match status" value="1"/>
</dbReference>
<keyword evidence="1" id="KW-0812">Transmembrane</keyword>
<keyword evidence="1" id="KW-1133">Transmembrane helix</keyword>
<dbReference type="Proteomes" id="UP000587508">
    <property type="component" value="Unassembled WGS sequence"/>
</dbReference>
<gene>
    <name evidence="2" type="ORF">CFBP7900_17500</name>
</gene>
<dbReference type="RefSeq" id="WP_023904436.1">
    <property type="nucleotide sequence ID" value="NZ_CAJDKC010000003.1"/>
</dbReference>
<dbReference type="EMBL" id="CAJDKC010000003">
    <property type="protein sequence ID" value="CAD0327873.1"/>
    <property type="molecule type" value="Genomic_DNA"/>
</dbReference>
<dbReference type="InterPro" id="IPR032092">
    <property type="entry name" value="PilW"/>
</dbReference>
<protein>
    <recommendedName>
        <fullName evidence="4">Type IV pilus assembly protein PilW</fullName>
    </recommendedName>
</protein>
<feature type="transmembrane region" description="Helical" evidence="1">
    <location>
        <begin position="12"/>
        <end position="40"/>
    </location>
</feature>
<name>A0A6V7D437_9XANT</name>
<dbReference type="AlphaFoldDB" id="A0A6V7D437"/>
<proteinExistence type="predicted"/>
<dbReference type="InterPro" id="IPR012902">
    <property type="entry name" value="N_methyl_site"/>
</dbReference>
<accession>A0A6V7D437</accession>
<dbReference type="EMBL" id="CAJDKC010000003">
    <property type="protein sequence ID" value="CAD0327882.1"/>
    <property type="molecule type" value="Genomic_DNA"/>
</dbReference>
<evidence type="ECO:0000313" key="2">
    <source>
        <dbReference type="EMBL" id="CAD0327873.1"/>
    </source>
</evidence>
<organism evidence="2 3">
    <name type="scientific">Xanthomonas hortorum pv. carotae</name>
    <dbReference type="NCBI Taxonomy" id="487904"/>
    <lineage>
        <taxon>Bacteria</taxon>
        <taxon>Pseudomonadati</taxon>
        <taxon>Pseudomonadota</taxon>
        <taxon>Gammaproteobacteria</taxon>
        <taxon>Lysobacterales</taxon>
        <taxon>Lysobacteraceae</taxon>
        <taxon>Xanthomonas</taxon>
    </lineage>
</organism>
<evidence type="ECO:0008006" key="4">
    <source>
        <dbReference type="Google" id="ProtNLM"/>
    </source>
</evidence>